<reference evidence="2" key="1">
    <citation type="submission" date="2025-08" db="UniProtKB">
        <authorList>
            <consortium name="Ensembl"/>
        </authorList>
    </citation>
    <scope>IDENTIFICATION</scope>
</reference>
<dbReference type="InParanoid" id="A0A3Q1G665"/>
<name>A0A3Q1G665_9TELE</name>
<dbReference type="GeneTree" id="ENSGT00970000194057"/>
<feature type="domain" description="Reverse transcriptase/retrotransposon-derived protein RNase H-like" evidence="1">
    <location>
        <begin position="88"/>
        <end position="166"/>
    </location>
</feature>
<organism evidence="2 3">
    <name type="scientific">Acanthochromis polyacanthus</name>
    <name type="common">spiny chromis</name>
    <dbReference type="NCBI Taxonomy" id="80966"/>
    <lineage>
        <taxon>Eukaryota</taxon>
        <taxon>Metazoa</taxon>
        <taxon>Chordata</taxon>
        <taxon>Craniata</taxon>
        <taxon>Vertebrata</taxon>
        <taxon>Euteleostomi</taxon>
        <taxon>Actinopterygii</taxon>
        <taxon>Neopterygii</taxon>
        <taxon>Teleostei</taxon>
        <taxon>Neoteleostei</taxon>
        <taxon>Acanthomorphata</taxon>
        <taxon>Ovalentaria</taxon>
        <taxon>Pomacentridae</taxon>
        <taxon>Acanthochromis</taxon>
    </lineage>
</organism>
<evidence type="ECO:0000313" key="3">
    <source>
        <dbReference type="Proteomes" id="UP000257200"/>
    </source>
</evidence>
<dbReference type="InterPro" id="IPR050951">
    <property type="entry name" value="Retrovirus_Pol_polyprotein"/>
</dbReference>
<dbReference type="Ensembl" id="ENSAPOT00000021998.1">
    <property type="protein sequence ID" value="ENSAPOP00000013760.1"/>
    <property type="gene ID" value="ENSAPOG00000016570.1"/>
</dbReference>
<evidence type="ECO:0000313" key="2">
    <source>
        <dbReference type="Ensembl" id="ENSAPOP00000013760.1"/>
    </source>
</evidence>
<dbReference type="AlphaFoldDB" id="A0A3Q1G665"/>
<dbReference type="InterPro" id="IPR043128">
    <property type="entry name" value="Rev_trsase/Diguanyl_cyclase"/>
</dbReference>
<dbReference type="STRING" id="80966.ENSAPOP00000013760"/>
<accession>A0A3Q1G665</accession>
<dbReference type="Gene3D" id="3.30.70.270">
    <property type="match status" value="1"/>
</dbReference>
<dbReference type="Pfam" id="PF17919">
    <property type="entry name" value="RT_RNaseH_2"/>
    <property type="match status" value="1"/>
</dbReference>
<evidence type="ECO:0000259" key="1">
    <source>
        <dbReference type="Pfam" id="PF17919"/>
    </source>
</evidence>
<dbReference type="Proteomes" id="UP000257200">
    <property type="component" value="Unplaced"/>
</dbReference>
<protein>
    <recommendedName>
        <fullName evidence="1">Reverse transcriptase/retrotransposon-derived protein RNase H-like domain-containing protein</fullName>
    </recommendedName>
</protein>
<proteinExistence type="predicted"/>
<dbReference type="InterPro" id="IPR043502">
    <property type="entry name" value="DNA/RNA_pol_sf"/>
</dbReference>
<keyword evidence="3" id="KW-1185">Reference proteome</keyword>
<dbReference type="PANTHER" id="PTHR37984">
    <property type="entry name" value="PROTEIN CBG26694"/>
    <property type="match status" value="1"/>
</dbReference>
<dbReference type="SUPFAM" id="SSF56672">
    <property type="entry name" value="DNA/RNA polymerases"/>
    <property type="match status" value="1"/>
</dbReference>
<reference evidence="2" key="2">
    <citation type="submission" date="2025-09" db="UniProtKB">
        <authorList>
            <consortium name="Ensembl"/>
        </authorList>
    </citation>
    <scope>IDENTIFICATION</scope>
</reference>
<dbReference type="PANTHER" id="PTHR37984:SF9">
    <property type="entry name" value="INTEGRASE CATALYTIC DOMAIN-CONTAINING PROTEIN"/>
    <property type="match status" value="1"/>
</dbReference>
<sequence length="216" mass="24875">PSEVAFLHYLCNEKFHFHLIFLLFPKNMFFKKKKSFHLNFKLPFILFKEIGVKRLMGMANYLSKFLPHLASYTRPIKGLLCGKNEWCWEAPQKEAFRRLKSELSSTQVLAAYSPTAETCVSADTSSFGLGGVLTQRQPDGAWKPIVFISRGMSETERHYAQIEKEFWLSLIMSVTAVLYCSSHRVTTYALWPGRFCQTSVLHMEEPVKFKPQCVGC</sequence>
<dbReference type="InterPro" id="IPR041577">
    <property type="entry name" value="RT_RNaseH_2"/>
</dbReference>